<accession>H9XTM1</accession>
<organism evidence="2">
    <name type="scientific">Densovirus SC4092</name>
    <dbReference type="NCBI Taxonomy" id="1169633"/>
    <lineage>
        <taxon>Viruses</taxon>
        <taxon>Monodnaviria</taxon>
        <taxon>Shotokuvirae</taxon>
        <taxon>Cossaviricota</taxon>
        <taxon>Quintoviricetes</taxon>
        <taxon>Piccovirales</taxon>
        <taxon>Parvoviridae</taxon>
        <taxon>Densovirinae</taxon>
    </lineage>
</organism>
<feature type="non-terminal residue" evidence="2">
    <location>
        <position position="1"/>
    </location>
</feature>
<proteinExistence type="predicted"/>
<dbReference type="InterPro" id="IPR016184">
    <property type="entry name" value="Capsid/spike_ssDNA_virus"/>
</dbReference>
<dbReference type="InterPro" id="IPR003433">
    <property type="entry name" value="Capsid_VP4_densovirus"/>
</dbReference>
<sequence>APAEASEPVGEADLPSGSGTAGPAPVIEDIEMNLPGTAKGTASGGASSDGQVVHYIERPLSNFGKKISVYKKSHKFMTFGLASVFLPGSDELNQNVFLSTHLAEIPWHCPALYLNQSEFDLIPVGSQIKEVRVMAIYRGSAIQFETNQTATSLATL</sequence>
<dbReference type="EMBL" id="JN857344">
    <property type="protein sequence ID" value="AFH02758.1"/>
    <property type="molecule type" value="Genomic_DNA"/>
</dbReference>
<feature type="non-terminal residue" evidence="2">
    <location>
        <position position="156"/>
    </location>
</feature>
<dbReference type="Pfam" id="PF02336">
    <property type="entry name" value="Denso_VP4"/>
    <property type="match status" value="1"/>
</dbReference>
<reference evidence="2" key="1">
    <citation type="journal article" date="2012" name="J. Virol.">
        <title>Metagenomic analysis of viruses from bat fecal samples reveals many novel viruses in insectivorous bats in china.</title>
        <authorList>
            <person name="Ge X."/>
            <person name="Li Y."/>
            <person name="Yang X."/>
            <person name="Zhang H."/>
            <person name="Zhou P."/>
            <person name="Zhang Y."/>
            <person name="Shi Z."/>
        </authorList>
    </citation>
    <scope>NUCLEOTIDE SEQUENCE</scope>
</reference>
<evidence type="ECO:0000313" key="2">
    <source>
        <dbReference type="EMBL" id="AFH02758.1"/>
    </source>
</evidence>
<dbReference type="SUPFAM" id="SSF88645">
    <property type="entry name" value="ssDNA viruses"/>
    <property type="match status" value="1"/>
</dbReference>
<protein>
    <submittedName>
        <fullName evidence="2">VP1</fullName>
    </submittedName>
</protein>
<evidence type="ECO:0000256" key="1">
    <source>
        <dbReference type="SAM" id="MobiDB-lite"/>
    </source>
</evidence>
<dbReference type="GO" id="GO:0005198">
    <property type="term" value="F:structural molecule activity"/>
    <property type="evidence" value="ECO:0007669"/>
    <property type="project" value="InterPro"/>
</dbReference>
<feature type="region of interest" description="Disordered" evidence="1">
    <location>
        <begin position="1"/>
        <end position="26"/>
    </location>
</feature>
<name>H9XTM1_9VIRU</name>